<feature type="compositionally biased region" description="Basic and acidic residues" evidence="4">
    <location>
        <begin position="350"/>
        <end position="368"/>
    </location>
</feature>
<dbReference type="OrthoDB" id="72772at2759"/>
<dbReference type="GO" id="GO:0032991">
    <property type="term" value="C:protein-containing complex"/>
    <property type="evidence" value="ECO:0007669"/>
    <property type="project" value="UniProtKB-ARBA"/>
</dbReference>
<protein>
    <recommendedName>
        <fullName evidence="2">Autophagy-related protein 14</fullName>
    </recommendedName>
</protein>
<accession>A0A3A2ZMA7</accession>
<comment type="similarity">
    <text evidence="1">Belongs to the ATG14 family.</text>
</comment>
<dbReference type="Proteomes" id="UP000266188">
    <property type="component" value="Unassembled WGS sequence"/>
</dbReference>
<keyword evidence="3" id="KW-0175">Coiled coil</keyword>
<feature type="region of interest" description="Disordered" evidence="4">
    <location>
        <begin position="90"/>
        <end position="118"/>
    </location>
</feature>
<dbReference type="PANTHER" id="PTHR15157">
    <property type="entry name" value="UV RADIATION RESISTANCE-ASSOCIATED GENE PROTEIN"/>
    <property type="match status" value="1"/>
</dbReference>
<dbReference type="EMBL" id="MVGC01000107">
    <property type="protein sequence ID" value="RJE23730.1"/>
    <property type="molecule type" value="Genomic_DNA"/>
</dbReference>
<feature type="region of interest" description="Disordered" evidence="4">
    <location>
        <begin position="43"/>
        <end position="72"/>
    </location>
</feature>
<dbReference type="AlphaFoldDB" id="A0A3A2ZMA7"/>
<evidence type="ECO:0000256" key="1">
    <source>
        <dbReference type="ARBA" id="ARBA00009574"/>
    </source>
</evidence>
<reference evidence="6" key="1">
    <citation type="submission" date="2017-02" db="EMBL/GenBank/DDBJ databases">
        <authorList>
            <person name="Tafer H."/>
            <person name="Lopandic K."/>
        </authorList>
    </citation>
    <scope>NUCLEOTIDE SEQUENCE [LARGE SCALE GENOMIC DNA]</scope>
    <source>
        <strain evidence="6">CBS 366.77</strain>
    </source>
</reference>
<feature type="region of interest" description="Disordered" evidence="4">
    <location>
        <begin position="350"/>
        <end position="370"/>
    </location>
</feature>
<comment type="caution">
    <text evidence="5">The sequence shown here is derived from an EMBL/GenBank/DDBJ whole genome shotgun (WGS) entry which is preliminary data.</text>
</comment>
<evidence type="ECO:0000256" key="3">
    <source>
        <dbReference type="ARBA" id="ARBA00023054"/>
    </source>
</evidence>
<evidence type="ECO:0000313" key="6">
    <source>
        <dbReference type="Proteomes" id="UP000266188"/>
    </source>
</evidence>
<name>A0A3A2ZMA7_9EURO</name>
<proteinExistence type="inferred from homology"/>
<dbReference type="Pfam" id="PF10186">
    <property type="entry name" value="ATG14"/>
    <property type="match status" value="1"/>
</dbReference>
<dbReference type="GO" id="GO:0000149">
    <property type="term" value="F:SNARE binding"/>
    <property type="evidence" value="ECO:0007669"/>
    <property type="project" value="TreeGrafter"/>
</dbReference>
<evidence type="ECO:0000256" key="4">
    <source>
        <dbReference type="SAM" id="MobiDB-lite"/>
    </source>
</evidence>
<gene>
    <name evidence="5" type="ORF">PHISCL_03923</name>
</gene>
<dbReference type="PANTHER" id="PTHR15157:SF5">
    <property type="entry name" value="UV RADIATION RESISTANCE-ASSOCIATED GENE PROTEIN"/>
    <property type="match status" value="1"/>
</dbReference>
<dbReference type="GO" id="GO:0005768">
    <property type="term" value="C:endosome"/>
    <property type="evidence" value="ECO:0007669"/>
    <property type="project" value="TreeGrafter"/>
</dbReference>
<dbReference type="STRING" id="2070753.A0A3A2ZMA7"/>
<evidence type="ECO:0000256" key="2">
    <source>
        <dbReference type="ARBA" id="ARBA00013807"/>
    </source>
</evidence>
<sequence length="614" mass="68954">MALIQGALGDEDTGDSHEGPWLYPWNRRLRNLHGISVRNLVVTPHPSRTRGKTIDDEDLPNSLQTPSKKLAQDDTRALHQSRSFADLKSPVTATAVQSEENRKTKPLRRRSTLPWSDPNPYSRQIKLEDIINSRMADTWFSLHCNGVDEPVYVSEIIENTTNPSFKHFDLMTSGPSVSRLDHVVLKLYAKTASMSEYVFLVELDQHLQSLEFLGKSLESFRQPLPANSILFHFPDGVFGNLTDIPPVRAPIPTRPKSTDGRVVPMASFDQLMRMLKLEECIQDAVATREQLELQMNSILEQNERALKAQSRLAESQERLSLMNQAIADLKKQMRAKTKRKKELIASMKARKEAMERGRQEQEKTRSHLPDAQAKLATSAKVLEETKENIRGQIRRICEDMHGVYPIEPIPGKPLAFTVCGLPLPNSNFEDIDRETVAAALGYTAHLVYLLSFYLFTHLPYPIQPCSSTSLIQDPVSISLPQRTYPLYPVNAQYRFEYGVFLLNKDIEFLLCKQGVRVLDIRHTLPNLKYLLYILTEGTSEIPARKAGGIQALARGRLTPSLSSRNSEDSAVGGDVSYSRKILEEASKTNGEAIADKGKSPILAVENASPSSQMA</sequence>
<dbReference type="InterPro" id="IPR018791">
    <property type="entry name" value="UV_resistance/autophagy_Atg14"/>
</dbReference>
<dbReference type="GO" id="GO:0000323">
    <property type="term" value="C:lytic vacuole"/>
    <property type="evidence" value="ECO:0007669"/>
    <property type="project" value="TreeGrafter"/>
</dbReference>
<evidence type="ECO:0000313" key="5">
    <source>
        <dbReference type="EMBL" id="RJE23730.1"/>
    </source>
</evidence>
<keyword evidence="6" id="KW-1185">Reference proteome</keyword>
<dbReference type="GO" id="GO:0035493">
    <property type="term" value="P:SNARE complex assembly"/>
    <property type="evidence" value="ECO:0007669"/>
    <property type="project" value="TreeGrafter"/>
</dbReference>
<organism evidence="5 6">
    <name type="scientific">Aspergillus sclerotialis</name>
    <dbReference type="NCBI Taxonomy" id="2070753"/>
    <lineage>
        <taxon>Eukaryota</taxon>
        <taxon>Fungi</taxon>
        <taxon>Dikarya</taxon>
        <taxon>Ascomycota</taxon>
        <taxon>Pezizomycotina</taxon>
        <taxon>Eurotiomycetes</taxon>
        <taxon>Eurotiomycetidae</taxon>
        <taxon>Eurotiales</taxon>
        <taxon>Aspergillaceae</taxon>
        <taxon>Aspergillus</taxon>
        <taxon>Aspergillus subgen. Polypaecilum</taxon>
    </lineage>
</organism>